<dbReference type="InterPro" id="IPR041792">
    <property type="entry name" value="MPP_PAP"/>
</dbReference>
<dbReference type="PANTHER" id="PTHR45867:SF3">
    <property type="entry name" value="ACID PHOSPHATASE TYPE 7"/>
    <property type="match status" value="1"/>
</dbReference>
<dbReference type="Pfam" id="PF14008">
    <property type="entry name" value="Metallophos_C"/>
    <property type="match status" value="2"/>
</dbReference>
<feature type="domain" description="Purple acid phosphatase C-terminal" evidence="3">
    <location>
        <begin position="1039"/>
        <end position="1101"/>
    </location>
</feature>
<protein>
    <recommendedName>
        <fullName evidence="7">Purple acid phosphatase</fullName>
    </recommendedName>
</protein>
<comment type="caution">
    <text evidence="5">The sequence shown here is derived from an EMBL/GenBank/DDBJ whole genome shotgun (WGS) entry which is preliminary data.</text>
</comment>
<organism evidence="5 6">
    <name type="scientific">Phytophthora cactorum</name>
    <dbReference type="NCBI Taxonomy" id="29920"/>
    <lineage>
        <taxon>Eukaryota</taxon>
        <taxon>Sar</taxon>
        <taxon>Stramenopiles</taxon>
        <taxon>Oomycota</taxon>
        <taxon>Peronosporomycetes</taxon>
        <taxon>Peronosporales</taxon>
        <taxon>Peronosporaceae</taxon>
        <taxon>Phytophthora</taxon>
    </lineage>
</organism>
<evidence type="ECO:0000259" key="3">
    <source>
        <dbReference type="Pfam" id="PF14008"/>
    </source>
</evidence>
<proteinExistence type="predicted"/>
<feature type="signal peptide" evidence="1">
    <location>
        <begin position="1"/>
        <end position="22"/>
    </location>
</feature>
<feature type="domain" description="Purple acid phosphatase N-terminal" evidence="4">
    <location>
        <begin position="665"/>
        <end position="763"/>
    </location>
</feature>
<gene>
    <name evidence="5" type="ORF">JG687_00016807</name>
</gene>
<evidence type="ECO:0000259" key="2">
    <source>
        <dbReference type="Pfam" id="PF00149"/>
    </source>
</evidence>
<keyword evidence="1" id="KW-0732">Signal</keyword>
<feature type="chain" id="PRO_5035906371" description="Purple acid phosphatase" evidence="1">
    <location>
        <begin position="23"/>
        <end position="1117"/>
    </location>
</feature>
<feature type="domain" description="Calcineurin-like phosphoesterase" evidence="2">
    <location>
        <begin position="210"/>
        <end position="446"/>
    </location>
</feature>
<dbReference type="OrthoDB" id="45007at2759"/>
<evidence type="ECO:0000313" key="5">
    <source>
        <dbReference type="EMBL" id="KAG6946260.1"/>
    </source>
</evidence>
<evidence type="ECO:0000259" key="4">
    <source>
        <dbReference type="Pfam" id="PF16656"/>
    </source>
</evidence>
<dbReference type="VEuPathDB" id="FungiDB:PC110_g6349"/>
<evidence type="ECO:0008006" key="7">
    <source>
        <dbReference type="Google" id="ProtNLM"/>
    </source>
</evidence>
<dbReference type="GO" id="GO:0046872">
    <property type="term" value="F:metal ion binding"/>
    <property type="evidence" value="ECO:0007669"/>
    <property type="project" value="InterPro"/>
</dbReference>
<dbReference type="InterPro" id="IPR004843">
    <property type="entry name" value="Calcineurin-like_PHP"/>
</dbReference>
<reference evidence="5" key="1">
    <citation type="submission" date="2021-01" db="EMBL/GenBank/DDBJ databases">
        <title>Phytophthora aleatoria, a newly-described species from Pinus radiata is distinct from Phytophthora cactorum isolates based on comparative genomics.</title>
        <authorList>
            <person name="Mcdougal R."/>
            <person name="Panda P."/>
            <person name="Williams N."/>
            <person name="Studholme D.J."/>
        </authorList>
    </citation>
    <scope>NUCLEOTIDE SEQUENCE</scope>
    <source>
        <strain evidence="5">NZFS 3830</strain>
    </source>
</reference>
<dbReference type="Proteomes" id="UP000688947">
    <property type="component" value="Unassembled WGS sequence"/>
</dbReference>
<evidence type="ECO:0000313" key="6">
    <source>
        <dbReference type="Proteomes" id="UP000688947"/>
    </source>
</evidence>
<dbReference type="InterPro" id="IPR015914">
    <property type="entry name" value="PAPs_N"/>
</dbReference>
<feature type="domain" description="Purple acid phosphatase N-terminal" evidence="4">
    <location>
        <begin position="100"/>
        <end position="198"/>
    </location>
</feature>
<dbReference type="VEuPathDB" id="FungiDB:PC110_g6350"/>
<evidence type="ECO:0000256" key="1">
    <source>
        <dbReference type="SAM" id="SignalP"/>
    </source>
</evidence>
<dbReference type="EMBL" id="JAENGZ010001779">
    <property type="protein sequence ID" value="KAG6946260.1"/>
    <property type="molecule type" value="Genomic_DNA"/>
</dbReference>
<feature type="domain" description="Calcineurin-like phosphoesterase" evidence="2">
    <location>
        <begin position="774"/>
        <end position="1011"/>
    </location>
</feature>
<dbReference type="CDD" id="cd00839">
    <property type="entry name" value="MPP_PAPs"/>
    <property type="match status" value="2"/>
</dbReference>
<dbReference type="PANTHER" id="PTHR45867">
    <property type="entry name" value="PURPLE ACID PHOSPHATASE"/>
    <property type="match status" value="1"/>
</dbReference>
<dbReference type="InterPro" id="IPR025733">
    <property type="entry name" value="PAPs_C"/>
</dbReference>
<dbReference type="GO" id="GO:0003993">
    <property type="term" value="F:acid phosphatase activity"/>
    <property type="evidence" value="ECO:0007669"/>
    <property type="project" value="InterPro"/>
</dbReference>
<accession>A0A8T1TUX6</accession>
<sequence>MRVPAAFKLAVIASAVFSVTTAIDIGSMVKNFFSDDDATGSTDSAKQANQTNTDDRTCVYEWSTLSCQPKDKCKIQYQFGDVTPSQACRVADSGDHTKVPQQFHLAFAGKEAGTGMAISWTSFVLEESPSVWIGTSEAKVALSKNAKIETKTYYKDEKYELYNYHAVVSGLKPNTEYFYKVGSTTEKKFQSAVSSFKTARAAGDESPFVVAVYGDMGTEANSVASNKYVNDLVDKVDFIYHLGDISYADNDFLTAKTAFGFFYEEIFNKFMNSLTNVMRHMAYMVVVGNHESECHSPTCLLSDSKKDQLGNYSAYNARFRMPSPESGGVLNMWYSFDYASVHFTTISSETDFPNAPKNAYYTKRTYGNFGNQLAWLEADLKAAHANRVNVPWIVVGMHRPLYTLRSCDANGVPNDKYESLKVQKAFEKLFIKYKVDLVYQGHVHAYERHYPTADSKAIMHGVSKDGKTYTNPKAPVHVIAGIAGNSEGLYPFKNPPSPKWLALMDNEHYGITKLTATPTNLTITMIEAATGTVHDEFSIIKTAMEIRMVNFAVQQTDARSTCTGIIRRTRCFALQTMRLVHLVASAALCSEVSAYGFMDKVKHFFSDGYSSAVSGSAVDDDKCVYEWSSLSCTPEDSCSLQYQFGDVTPSQACRVSDTSNATSLPQQLHLAFAGEQAGTGMAISWTTFALDKDPTVWLGRTKSKLKMMANAKIETKSYYKDDDYELYSYHAVVSGLKANTEYFYKVGNADNKHFQSGESSFTTARASGDQSPFTIAVYGDLGVDDNSVASNKYVNSIADEVDFIYHVGDVAYADNAFLTAKNVFGFYYEQVYNKFMNSMTNTMRQVAYMVVVGNHEAECHSPTCLLSNSKKDQLGNYSAFNARFRMPSPESGGVLNMWHSFEYGSAHFTSISTETDYPNAPSNAYHTNRVYGDFGDQLAWLEADLKAADRNRDNVPWLIVGMHRPMYTIRSCNADGVPNNEYEALNVQAAFEELFIKYKVDLVLQGHVHAYERHYPTANSSAVMDGVSNDTNTYENPQAPVYVIAGTAGGPEGMFQFKNPPSPDWLVLMDNTHYSITRLSVTPTNITLTMVESATGTVYDEFSIIKSYDTRTLHELQ</sequence>
<dbReference type="Pfam" id="PF00149">
    <property type="entry name" value="Metallophos"/>
    <property type="match status" value="2"/>
</dbReference>
<dbReference type="Pfam" id="PF16656">
    <property type="entry name" value="Pur_ac_phosph_N"/>
    <property type="match status" value="2"/>
</dbReference>
<feature type="domain" description="Purple acid phosphatase C-terminal" evidence="3">
    <location>
        <begin position="474"/>
        <end position="536"/>
    </location>
</feature>
<dbReference type="AlphaFoldDB" id="A0A8T1TUX6"/>
<name>A0A8T1TUX6_9STRA</name>